<dbReference type="GO" id="GO:0003677">
    <property type="term" value="F:DNA binding"/>
    <property type="evidence" value="ECO:0007669"/>
    <property type="project" value="InterPro"/>
</dbReference>
<dbReference type="EMBL" id="BJYU01000505">
    <property type="protein sequence ID" value="GEO19411.1"/>
    <property type="molecule type" value="Genomic_DNA"/>
</dbReference>
<evidence type="ECO:0000313" key="3">
    <source>
        <dbReference type="EMBL" id="GEO19411.1"/>
    </source>
</evidence>
<evidence type="ECO:0000313" key="4">
    <source>
        <dbReference type="Proteomes" id="UP000321085"/>
    </source>
</evidence>
<evidence type="ECO:0000259" key="2">
    <source>
        <dbReference type="PROSITE" id="PS51057"/>
    </source>
</evidence>
<sequence length="127" mass="14017">MTTPLSQDLRRRIARAVEKGSSIRQAAARYEVSPAAAVKLMQRVRRTGSLAPDRVGGHRRPVLEPHEDLLRSLVAAKSGITLAEIRAELKARGIVVAALSTILLTLRRLGLRHKKRQSGRPSRTGRM</sequence>
<dbReference type="Pfam" id="PF00292">
    <property type="entry name" value="PAX"/>
    <property type="match status" value="1"/>
</dbReference>
<dbReference type="Proteomes" id="UP000321085">
    <property type="component" value="Unassembled WGS sequence"/>
</dbReference>
<accession>A0A512C5E0</accession>
<dbReference type="InterPro" id="IPR001523">
    <property type="entry name" value="Paired_dom"/>
</dbReference>
<name>A0A512C5E0_9HYPH</name>
<evidence type="ECO:0000256" key="1">
    <source>
        <dbReference type="ARBA" id="ARBA00022724"/>
    </source>
</evidence>
<gene>
    <name evidence="3" type="ORF">MAE02_71070</name>
</gene>
<keyword evidence="4" id="KW-1185">Reference proteome</keyword>
<comment type="caution">
    <text evidence="3">The sequence shown here is derived from an EMBL/GenBank/DDBJ whole genome shotgun (WGS) entry which is preliminary data.</text>
</comment>
<dbReference type="PROSITE" id="PS51057">
    <property type="entry name" value="PAIRED_2"/>
    <property type="match status" value="1"/>
</dbReference>
<keyword evidence="1" id="KW-0563">Paired box</keyword>
<reference evidence="3 4" key="1">
    <citation type="submission" date="2019-07" db="EMBL/GenBank/DDBJ databases">
        <title>Whole genome shotgun sequence of Microvirga aerophila NBRC 106136.</title>
        <authorList>
            <person name="Hosoyama A."/>
            <person name="Uohara A."/>
            <person name="Ohji S."/>
            <person name="Ichikawa N."/>
        </authorList>
    </citation>
    <scope>NUCLEOTIDE SEQUENCE [LARGE SCALE GENOMIC DNA]</scope>
    <source>
        <strain evidence="3 4">NBRC 106136</strain>
    </source>
</reference>
<dbReference type="GO" id="GO:0006355">
    <property type="term" value="P:regulation of DNA-templated transcription"/>
    <property type="evidence" value="ECO:0007669"/>
    <property type="project" value="InterPro"/>
</dbReference>
<dbReference type="InterPro" id="IPR036388">
    <property type="entry name" value="WH-like_DNA-bd_sf"/>
</dbReference>
<dbReference type="AlphaFoldDB" id="A0A512C5E0"/>
<dbReference type="SUPFAM" id="SSF46689">
    <property type="entry name" value="Homeodomain-like"/>
    <property type="match status" value="1"/>
</dbReference>
<dbReference type="RefSeq" id="WP_147023536.1">
    <property type="nucleotide sequence ID" value="NZ_BJYU01000505.1"/>
</dbReference>
<protein>
    <recommendedName>
        <fullName evidence="2">Paired domain-containing protein</fullName>
    </recommendedName>
</protein>
<dbReference type="InterPro" id="IPR009057">
    <property type="entry name" value="Homeodomain-like_sf"/>
</dbReference>
<dbReference type="Gene3D" id="1.10.10.10">
    <property type="entry name" value="Winged helix-like DNA-binding domain superfamily/Winged helix DNA-binding domain"/>
    <property type="match status" value="1"/>
</dbReference>
<proteinExistence type="predicted"/>
<feature type="domain" description="Paired" evidence="2">
    <location>
        <begin position="1"/>
        <end position="109"/>
    </location>
</feature>
<organism evidence="3 4">
    <name type="scientific">Microvirga aerophila</name>
    <dbReference type="NCBI Taxonomy" id="670291"/>
    <lineage>
        <taxon>Bacteria</taxon>
        <taxon>Pseudomonadati</taxon>
        <taxon>Pseudomonadota</taxon>
        <taxon>Alphaproteobacteria</taxon>
        <taxon>Hyphomicrobiales</taxon>
        <taxon>Methylobacteriaceae</taxon>
        <taxon>Microvirga</taxon>
    </lineage>
</organism>